<dbReference type="AlphaFoldDB" id="A0A1F6TPD3"/>
<dbReference type="PANTHER" id="PTHR30383:SF5">
    <property type="entry name" value="SGNH HYDROLASE-TYPE ESTERASE DOMAIN-CONTAINING PROTEIN"/>
    <property type="match status" value="1"/>
</dbReference>
<dbReference type="Pfam" id="PF13472">
    <property type="entry name" value="Lipase_GDSL_2"/>
    <property type="match status" value="1"/>
</dbReference>
<dbReference type="CDD" id="cd00229">
    <property type="entry name" value="SGNH_hydrolase"/>
    <property type="match status" value="1"/>
</dbReference>
<dbReference type="InterPro" id="IPR036514">
    <property type="entry name" value="SGNH_hydro_sf"/>
</dbReference>
<evidence type="ECO:0000313" key="2">
    <source>
        <dbReference type="EMBL" id="OGI46991.1"/>
    </source>
</evidence>
<accession>A0A1F6TPD3</accession>
<evidence type="ECO:0000313" key="3">
    <source>
        <dbReference type="Proteomes" id="UP000178885"/>
    </source>
</evidence>
<gene>
    <name evidence="2" type="ORF">A2151_04630</name>
</gene>
<sequence length="229" mass="24713">MAAPRWTSILALLAVLLPALARAELPWQFDQHTRYMALGDSLSAGYGAVPATQGFVYLLYQSGVFDSVPNTLFANAAVPGATSRQVLDHQAPQATEAFRPTVITLTVGGNDLLRILNGADPYLVLAEFAANLTQILTRLRTELPQARIYLGNLYTISEIPGADQIVPQFNQILAQVAGAFQVPVADVYGEFYGRGGLLLIERHGAGQYEVHPTNAGYRAMAKAFEAVIP</sequence>
<dbReference type="Proteomes" id="UP000178885">
    <property type="component" value="Unassembled WGS sequence"/>
</dbReference>
<name>A0A1F6TPD3_9PROT</name>
<dbReference type="PANTHER" id="PTHR30383">
    <property type="entry name" value="THIOESTERASE 1/PROTEASE 1/LYSOPHOSPHOLIPASE L1"/>
    <property type="match status" value="1"/>
</dbReference>
<evidence type="ECO:0000259" key="1">
    <source>
        <dbReference type="Pfam" id="PF13472"/>
    </source>
</evidence>
<comment type="caution">
    <text evidence="2">The sequence shown here is derived from an EMBL/GenBank/DDBJ whole genome shotgun (WGS) entry which is preliminary data.</text>
</comment>
<dbReference type="SUPFAM" id="SSF52266">
    <property type="entry name" value="SGNH hydrolase"/>
    <property type="match status" value="1"/>
</dbReference>
<dbReference type="STRING" id="1817760.A2151_04630"/>
<dbReference type="EMBL" id="MFSU01000068">
    <property type="protein sequence ID" value="OGI46991.1"/>
    <property type="molecule type" value="Genomic_DNA"/>
</dbReference>
<dbReference type="InterPro" id="IPR051532">
    <property type="entry name" value="Ester_Hydrolysis_Enzymes"/>
</dbReference>
<feature type="domain" description="SGNH hydrolase-type esterase" evidence="1">
    <location>
        <begin position="37"/>
        <end position="219"/>
    </location>
</feature>
<dbReference type="GO" id="GO:0004622">
    <property type="term" value="F:phosphatidylcholine lysophospholipase activity"/>
    <property type="evidence" value="ECO:0007669"/>
    <property type="project" value="TreeGrafter"/>
</dbReference>
<dbReference type="InterPro" id="IPR013830">
    <property type="entry name" value="SGNH_hydro"/>
</dbReference>
<proteinExistence type="predicted"/>
<reference evidence="2 3" key="1">
    <citation type="journal article" date="2016" name="Nat. Commun.">
        <title>Thousands of microbial genomes shed light on interconnected biogeochemical processes in an aquifer system.</title>
        <authorList>
            <person name="Anantharaman K."/>
            <person name="Brown C.T."/>
            <person name="Hug L.A."/>
            <person name="Sharon I."/>
            <person name="Castelle C.J."/>
            <person name="Probst A.J."/>
            <person name="Thomas B.C."/>
            <person name="Singh A."/>
            <person name="Wilkins M.J."/>
            <person name="Karaoz U."/>
            <person name="Brodie E.L."/>
            <person name="Williams K.H."/>
            <person name="Hubbard S.S."/>
            <person name="Banfield J.F."/>
        </authorList>
    </citation>
    <scope>NUCLEOTIDE SEQUENCE [LARGE SCALE GENOMIC DNA]</scope>
</reference>
<dbReference type="Gene3D" id="3.40.50.1110">
    <property type="entry name" value="SGNH hydrolase"/>
    <property type="match status" value="1"/>
</dbReference>
<protein>
    <recommendedName>
        <fullName evidence="1">SGNH hydrolase-type esterase domain-containing protein</fullName>
    </recommendedName>
</protein>
<organism evidence="2 3">
    <name type="scientific">Candidatus Muproteobacteria bacterium RBG_16_65_34</name>
    <dbReference type="NCBI Taxonomy" id="1817760"/>
    <lineage>
        <taxon>Bacteria</taxon>
        <taxon>Pseudomonadati</taxon>
        <taxon>Pseudomonadota</taxon>
        <taxon>Candidatus Muproteobacteria</taxon>
    </lineage>
</organism>